<proteinExistence type="predicted"/>
<dbReference type="InterPro" id="IPR000014">
    <property type="entry name" value="PAS"/>
</dbReference>
<dbReference type="InterPro" id="IPR013655">
    <property type="entry name" value="PAS_fold_3"/>
</dbReference>
<dbReference type="SMART" id="SM00091">
    <property type="entry name" value="PAS"/>
    <property type="match status" value="2"/>
</dbReference>
<dbReference type="Pfam" id="PF00989">
    <property type="entry name" value="PAS"/>
    <property type="match status" value="1"/>
</dbReference>
<organism evidence="2 3">
    <name type="scientific">Chitinimonas arctica</name>
    <dbReference type="NCBI Taxonomy" id="2594795"/>
    <lineage>
        <taxon>Bacteria</taxon>
        <taxon>Pseudomonadati</taxon>
        <taxon>Pseudomonadota</taxon>
        <taxon>Betaproteobacteria</taxon>
        <taxon>Neisseriales</taxon>
        <taxon>Chitinibacteraceae</taxon>
        <taxon>Chitinimonas</taxon>
    </lineage>
</organism>
<gene>
    <name evidence="2" type="ORF">FNU76_11690</name>
</gene>
<dbReference type="Proteomes" id="UP000317550">
    <property type="component" value="Chromosome"/>
</dbReference>
<dbReference type="SUPFAM" id="SSF55785">
    <property type="entry name" value="PYP-like sensor domain (PAS domain)"/>
    <property type="match status" value="3"/>
</dbReference>
<dbReference type="Gene3D" id="3.30.450.20">
    <property type="entry name" value="PAS domain"/>
    <property type="match status" value="3"/>
</dbReference>
<dbReference type="KEGG" id="cari:FNU76_11690"/>
<feature type="domain" description="PAS" evidence="1">
    <location>
        <begin position="322"/>
        <end position="388"/>
    </location>
</feature>
<evidence type="ECO:0000259" key="1">
    <source>
        <dbReference type="SMART" id="SM00091"/>
    </source>
</evidence>
<dbReference type="Pfam" id="PF13426">
    <property type="entry name" value="PAS_9"/>
    <property type="match status" value="1"/>
</dbReference>
<keyword evidence="3" id="KW-1185">Reference proteome</keyword>
<sequence length="525" mass="58274">MRLCPAISITPKPVVRRPGSMPRIRMGYSFRLRCYAADYIVPPPRTGPAIVIVRKYFPSNPNLSNEAMLDGFKQGSAVMSGLRAVAFAMPLSRDRLLYLSLSASELYGEPVSVLYDHPNFWLEAIDPADKPAVWLGMDKLRQNGAGEAEFVYRLMSGAGDSTWVLHRCKVITNETGVPLRIDCLITPCQAPAPAAARHEIGNAVFAAAGDAMLVRDAASLDILDANTATLALLACSRGELLRQRLTDFSATTEGFDTRAEASHIDAARHGRPQRYDWLVAPREGDARWVEAVTSSLRHAGRDCLLTILRDTDRRHRELEQQALAVELVDRGRDPIAWANPAGQLLRLNAAGCELLGVHQDAVCDLFITDLLPVWAQPHFLHTCLPLATKDGIWRGEMGLVRRDGGNQPVMLTLLAHKRSGAIKGYSLVAQDIAVWKLKEQRYKRDKEELENDKLLKDKLLENVSAGLLPPLDQLRQIAQILERNPADVERALPHLKRAIEQARRLVDATTEYLKAGAQRDLPLKK</sequence>
<dbReference type="AlphaFoldDB" id="A0A516SFN1"/>
<dbReference type="InterPro" id="IPR035965">
    <property type="entry name" value="PAS-like_dom_sf"/>
</dbReference>
<dbReference type="OrthoDB" id="163538at2"/>
<dbReference type="GO" id="GO:0006355">
    <property type="term" value="P:regulation of DNA-templated transcription"/>
    <property type="evidence" value="ECO:0007669"/>
    <property type="project" value="InterPro"/>
</dbReference>
<dbReference type="InterPro" id="IPR013767">
    <property type="entry name" value="PAS_fold"/>
</dbReference>
<evidence type="ECO:0000313" key="3">
    <source>
        <dbReference type="Proteomes" id="UP000317550"/>
    </source>
</evidence>
<reference evidence="3" key="1">
    <citation type="submission" date="2019-07" db="EMBL/GenBank/DDBJ databases">
        <title>Chitinimonas sp. nov., isolated from Ny-Alesund, arctica soil.</title>
        <authorList>
            <person name="Xu Q."/>
            <person name="Peng F."/>
        </authorList>
    </citation>
    <scope>NUCLEOTIDE SEQUENCE [LARGE SCALE GENOMIC DNA]</scope>
    <source>
        <strain evidence="3">R3-44</strain>
    </source>
</reference>
<dbReference type="Pfam" id="PF08447">
    <property type="entry name" value="PAS_3"/>
    <property type="match status" value="1"/>
</dbReference>
<evidence type="ECO:0000313" key="2">
    <source>
        <dbReference type="EMBL" id="QDQ26971.1"/>
    </source>
</evidence>
<accession>A0A516SFN1</accession>
<dbReference type="EMBL" id="CP041730">
    <property type="protein sequence ID" value="QDQ26971.1"/>
    <property type="molecule type" value="Genomic_DNA"/>
</dbReference>
<name>A0A516SFN1_9NEIS</name>
<dbReference type="CDD" id="cd00130">
    <property type="entry name" value="PAS"/>
    <property type="match status" value="2"/>
</dbReference>
<feature type="domain" description="PAS" evidence="1">
    <location>
        <begin position="199"/>
        <end position="265"/>
    </location>
</feature>
<protein>
    <submittedName>
        <fullName evidence="2">PAS domain-containing protein</fullName>
    </submittedName>
</protein>